<keyword evidence="5" id="KW-0899">Viral immunoevasion</keyword>
<keyword evidence="14" id="KW-1133">Transmembrane helix</keyword>
<dbReference type="GO" id="GO:0016787">
    <property type="term" value="F:hydrolase activity"/>
    <property type="evidence" value="ECO:0007669"/>
    <property type="project" value="UniProtKB-KW"/>
</dbReference>
<evidence type="ECO:0000256" key="7">
    <source>
        <dbReference type="ARBA" id="ARBA00023157"/>
    </source>
</evidence>
<comment type="caution">
    <text evidence="17">The sequence shown here is derived from an EMBL/GenBank/DDBJ whole genome shotgun (WGS) entry which is preliminary data.</text>
</comment>
<dbReference type="PROSITE" id="PS50104">
    <property type="entry name" value="TIR"/>
    <property type="match status" value="1"/>
</dbReference>
<dbReference type="InterPro" id="IPR003599">
    <property type="entry name" value="Ig_sub"/>
</dbReference>
<dbReference type="Gene3D" id="2.60.40.10">
    <property type="entry name" value="Immunoglobulins"/>
    <property type="match status" value="2"/>
</dbReference>
<keyword evidence="5" id="KW-1114">Inhibition of host interferon signaling pathway by virus</keyword>
<protein>
    <recommendedName>
        <fullName evidence="12">Soluble interferon alpha/beta receptor OPG204</fullName>
    </recommendedName>
</protein>
<evidence type="ECO:0000313" key="18">
    <source>
        <dbReference type="Proteomes" id="UP001431783"/>
    </source>
</evidence>
<keyword evidence="9" id="KW-0922">Interferon antiviral system evasion</keyword>
<dbReference type="EMBL" id="JARQZJ010000121">
    <property type="protein sequence ID" value="KAK9888777.1"/>
    <property type="molecule type" value="Genomic_DNA"/>
</dbReference>
<dbReference type="InterPro" id="IPR000157">
    <property type="entry name" value="TIR_dom"/>
</dbReference>
<keyword evidence="5" id="KW-0945">Host-virus interaction</keyword>
<dbReference type="PANTHER" id="PTHR11890:SF44">
    <property type="entry name" value="X-LINKED INTERLEUKIN-1 RECEPTOR ACCESSORY PROTEIN-LIKE 2"/>
    <property type="match status" value="1"/>
</dbReference>
<dbReference type="SUPFAM" id="SSF48726">
    <property type="entry name" value="Immunoglobulin"/>
    <property type="match status" value="2"/>
</dbReference>
<keyword evidence="14" id="KW-0812">Transmembrane</keyword>
<dbReference type="InterPro" id="IPR035897">
    <property type="entry name" value="Toll_tir_struct_dom_sf"/>
</dbReference>
<evidence type="ECO:0000256" key="9">
    <source>
        <dbReference type="ARBA" id="ARBA00023258"/>
    </source>
</evidence>
<keyword evidence="8" id="KW-0325">Glycoprotein</keyword>
<comment type="similarity">
    <text evidence="1">Belongs to the interleukin-1 receptor family.</text>
</comment>
<evidence type="ECO:0000256" key="4">
    <source>
        <dbReference type="ARBA" id="ARBA00022801"/>
    </source>
</evidence>
<dbReference type="Pfam" id="PF13927">
    <property type="entry name" value="Ig_3"/>
    <property type="match status" value="1"/>
</dbReference>
<dbReference type="Proteomes" id="UP001431783">
    <property type="component" value="Unassembled WGS sequence"/>
</dbReference>
<feature type="domain" description="Ig-like" evidence="16">
    <location>
        <begin position="56"/>
        <end position="156"/>
    </location>
</feature>
<keyword evidence="2" id="KW-0244">Early protein</keyword>
<reference evidence="17 18" key="1">
    <citation type="submission" date="2023-03" db="EMBL/GenBank/DDBJ databases">
        <title>Genome insight into feeding habits of ladybird beetles.</title>
        <authorList>
            <person name="Li H.-S."/>
            <person name="Huang Y.-H."/>
            <person name="Pang H."/>
        </authorList>
    </citation>
    <scope>NUCLEOTIDE SEQUENCE [LARGE SCALE GENOMIC DNA]</scope>
    <source>
        <strain evidence="17">SYSU_2023b</strain>
        <tissue evidence="17">Whole body</tissue>
    </source>
</reference>
<keyword evidence="6" id="KW-0520">NAD</keyword>
<dbReference type="SUPFAM" id="SSF52200">
    <property type="entry name" value="Toll/Interleukin receptor TIR domain"/>
    <property type="match status" value="1"/>
</dbReference>
<dbReference type="Gene3D" id="3.40.50.10140">
    <property type="entry name" value="Toll/interleukin-1 receptor homology (TIR) domain"/>
    <property type="match status" value="1"/>
</dbReference>
<evidence type="ECO:0000256" key="10">
    <source>
        <dbReference type="ARBA" id="ARBA00023319"/>
    </source>
</evidence>
<keyword evidence="4" id="KW-0378">Hydrolase</keyword>
<comment type="subunit">
    <text evidence="11">Interacts with host IFNA1.</text>
</comment>
<name>A0AAW1UZH1_9CUCU</name>
<keyword evidence="14" id="KW-0472">Membrane</keyword>
<evidence type="ECO:0000256" key="5">
    <source>
        <dbReference type="ARBA" id="ARBA00022830"/>
    </source>
</evidence>
<feature type="transmembrane region" description="Helical" evidence="14">
    <location>
        <begin position="176"/>
        <end position="197"/>
    </location>
</feature>
<gene>
    <name evidence="17" type="ORF">WA026_001002</name>
</gene>
<evidence type="ECO:0000256" key="13">
    <source>
        <dbReference type="ARBA" id="ARBA00045444"/>
    </source>
</evidence>
<keyword evidence="10" id="KW-0393">Immunoglobulin domain</keyword>
<keyword evidence="7" id="KW-1015">Disulfide bond</keyword>
<evidence type="ECO:0000256" key="1">
    <source>
        <dbReference type="ARBA" id="ARBA00009752"/>
    </source>
</evidence>
<dbReference type="GO" id="GO:0039502">
    <property type="term" value="P:symbiont-mediated suppression of host type I interferon-mediated signaling pathway"/>
    <property type="evidence" value="ECO:0007669"/>
    <property type="project" value="UniProtKB-KW"/>
</dbReference>
<dbReference type="AlphaFoldDB" id="A0AAW1UZH1"/>
<evidence type="ECO:0000256" key="2">
    <source>
        <dbReference type="ARBA" id="ARBA00022518"/>
    </source>
</evidence>
<evidence type="ECO:0000259" key="15">
    <source>
        <dbReference type="PROSITE" id="PS50104"/>
    </source>
</evidence>
<evidence type="ECO:0000256" key="3">
    <source>
        <dbReference type="ARBA" id="ARBA00022632"/>
    </source>
</evidence>
<evidence type="ECO:0000256" key="12">
    <source>
        <dbReference type="ARBA" id="ARBA00041012"/>
    </source>
</evidence>
<evidence type="ECO:0000313" key="17">
    <source>
        <dbReference type="EMBL" id="KAK9888777.1"/>
    </source>
</evidence>
<dbReference type="PROSITE" id="PS50835">
    <property type="entry name" value="IG_LIKE"/>
    <property type="match status" value="1"/>
</dbReference>
<dbReference type="InterPro" id="IPR007110">
    <property type="entry name" value="Ig-like_dom"/>
</dbReference>
<comment type="function">
    <text evidence="13">Counteracts the antiviral effects of host IFN-alpha/beta and key IFN-inducible proteins involved in viral RNA degradation suxh as host OAS1. Acts as a soluble IFN-alpha receptor and thus inhibits the interaction between host IFN-alpha and its receptor.</text>
</comment>
<evidence type="ECO:0000259" key="16">
    <source>
        <dbReference type="PROSITE" id="PS50835"/>
    </source>
</evidence>
<keyword evidence="3" id="KW-1090">Inhibition of host innate immune response by virus</keyword>
<evidence type="ECO:0000256" key="14">
    <source>
        <dbReference type="SAM" id="Phobius"/>
    </source>
</evidence>
<dbReference type="InterPro" id="IPR013783">
    <property type="entry name" value="Ig-like_fold"/>
</dbReference>
<keyword evidence="18" id="KW-1185">Reference proteome</keyword>
<sequence length="386" mass="43942">MSSQMILYPKDANQTVYTPSVSENDAGNYTCVLRNDTVVHSHTIILNVLAKVPDEPKITYISGDVEVARGENIRLFCEAFLGRIDLPDAHNEAKWSKKNSNRTLLNEKRVRQMNATRENDQTFGTYLIINNIQPEDFGVYVCTVKKPGIIKNWTVTVQEKVIVEYLHCNPFPTEKMLVILTAVALLCFAVFVLNLRYGLDMRVRYKNAFGVLEDDDGKVNDALILYCGKDENIASSVLAPRLETIYNYRTECKELPSAIETWAAELHKSSERSRRLLLILSPNTLHGSWDTTNVYKALKFLVSLGPPLICITKEKLPVAINEVKNSQGETLKSVLNMINLIDWIDPPSEKWWLNLCLELPAKRQIRVSEQRLSRSINRQESLDNLV</sequence>
<accession>A0AAW1UZH1</accession>
<evidence type="ECO:0000256" key="6">
    <source>
        <dbReference type="ARBA" id="ARBA00023027"/>
    </source>
</evidence>
<dbReference type="PANTHER" id="PTHR11890">
    <property type="entry name" value="INTERLEUKIN-1 RECEPTOR FAMILY MEMBER"/>
    <property type="match status" value="1"/>
</dbReference>
<dbReference type="InterPro" id="IPR015621">
    <property type="entry name" value="IL-1_rcpt_fam"/>
</dbReference>
<proteinExistence type="inferred from homology"/>
<dbReference type="SMART" id="SM00409">
    <property type="entry name" value="IG"/>
    <property type="match status" value="1"/>
</dbReference>
<evidence type="ECO:0000256" key="11">
    <source>
        <dbReference type="ARBA" id="ARBA00038761"/>
    </source>
</evidence>
<evidence type="ECO:0000256" key="8">
    <source>
        <dbReference type="ARBA" id="ARBA00023180"/>
    </source>
</evidence>
<dbReference type="InterPro" id="IPR036179">
    <property type="entry name" value="Ig-like_dom_sf"/>
</dbReference>
<dbReference type="GO" id="GO:0007165">
    <property type="term" value="P:signal transduction"/>
    <property type="evidence" value="ECO:0007669"/>
    <property type="project" value="InterPro"/>
</dbReference>
<feature type="domain" description="TIR" evidence="15">
    <location>
        <begin position="218"/>
        <end position="359"/>
    </location>
</feature>
<organism evidence="17 18">
    <name type="scientific">Henosepilachna vigintioctopunctata</name>
    <dbReference type="NCBI Taxonomy" id="420089"/>
    <lineage>
        <taxon>Eukaryota</taxon>
        <taxon>Metazoa</taxon>
        <taxon>Ecdysozoa</taxon>
        <taxon>Arthropoda</taxon>
        <taxon>Hexapoda</taxon>
        <taxon>Insecta</taxon>
        <taxon>Pterygota</taxon>
        <taxon>Neoptera</taxon>
        <taxon>Endopterygota</taxon>
        <taxon>Coleoptera</taxon>
        <taxon>Polyphaga</taxon>
        <taxon>Cucujiformia</taxon>
        <taxon>Coccinelloidea</taxon>
        <taxon>Coccinellidae</taxon>
        <taxon>Epilachninae</taxon>
        <taxon>Epilachnini</taxon>
        <taxon>Henosepilachna</taxon>
    </lineage>
</organism>